<evidence type="ECO:0000259" key="2">
    <source>
        <dbReference type="Pfam" id="PF01370"/>
    </source>
</evidence>
<dbReference type="CDD" id="cd08946">
    <property type="entry name" value="SDR_e"/>
    <property type="match status" value="1"/>
</dbReference>
<protein>
    <submittedName>
        <fullName evidence="3">Unannotated protein</fullName>
    </submittedName>
</protein>
<organism evidence="3">
    <name type="scientific">freshwater metagenome</name>
    <dbReference type="NCBI Taxonomy" id="449393"/>
    <lineage>
        <taxon>unclassified sequences</taxon>
        <taxon>metagenomes</taxon>
        <taxon>ecological metagenomes</taxon>
    </lineage>
</organism>
<gene>
    <name evidence="3" type="ORF">UFOPK3770_00074</name>
</gene>
<dbReference type="InterPro" id="IPR036291">
    <property type="entry name" value="NAD(P)-bd_dom_sf"/>
</dbReference>
<evidence type="ECO:0000313" key="3">
    <source>
        <dbReference type="EMBL" id="CAB4329922.1"/>
    </source>
</evidence>
<evidence type="ECO:0000256" key="1">
    <source>
        <dbReference type="ARBA" id="ARBA00007637"/>
    </source>
</evidence>
<comment type="similarity">
    <text evidence="1">Belongs to the NAD(P)-dependent epimerase/dehydratase family.</text>
</comment>
<dbReference type="AlphaFoldDB" id="A0A6J5YM30"/>
<dbReference type="InterPro" id="IPR001509">
    <property type="entry name" value="Epimerase_deHydtase"/>
</dbReference>
<sequence>MTLNQSRILVSGATGFIGSNLVQYFARQGHLVIGTYRDRSDNSKPKETENIQWLRLEDQLGSSTIDQVIALRPSHIVHTATAYKAHHSSSDITTMIDSNVKFGVELLQAAHLSGTQTFINLCSAWQAYKGEPDSARTLYAASKNAFLDFTKYFRDVHQLDSRNVYLFDTYGPHDSRGKILNLLLTHAQTKTPIEMSSGTQLINATHIDDVCRGISAVIDTKDSLIDYQLRNERSHTLREFVTLVEQIIEKKIPVTWDAKPDRPFEMLFDWNIAPTPNSWVPEITLEQGILQLWDTEFD</sequence>
<dbReference type="EMBL" id="CAESAJ010000004">
    <property type="protein sequence ID" value="CAB4329922.1"/>
    <property type="molecule type" value="Genomic_DNA"/>
</dbReference>
<accession>A0A6J5YM30</accession>
<dbReference type="PANTHER" id="PTHR43000">
    <property type="entry name" value="DTDP-D-GLUCOSE 4,6-DEHYDRATASE-RELATED"/>
    <property type="match status" value="1"/>
</dbReference>
<name>A0A6J5YM30_9ZZZZ</name>
<dbReference type="Gene3D" id="3.40.50.720">
    <property type="entry name" value="NAD(P)-binding Rossmann-like Domain"/>
    <property type="match status" value="1"/>
</dbReference>
<dbReference type="SUPFAM" id="SSF51735">
    <property type="entry name" value="NAD(P)-binding Rossmann-fold domains"/>
    <property type="match status" value="1"/>
</dbReference>
<dbReference type="Pfam" id="PF01370">
    <property type="entry name" value="Epimerase"/>
    <property type="match status" value="1"/>
</dbReference>
<feature type="domain" description="NAD-dependent epimerase/dehydratase" evidence="2">
    <location>
        <begin position="8"/>
        <end position="223"/>
    </location>
</feature>
<reference evidence="3" key="1">
    <citation type="submission" date="2020-05" db="EMBL/GenBank/DDBJ databases">
        <authorList>
            <person name="Chiriac C."/>
            <person name="Salcher M."/>
            <person name="Ghai R."/>
            <person name="Kavagutti S V."/>
        </authorList>
    </citation>
    <scope>NUCLEOTIDE SEQUENCE</scope>
</reference>
<proteinExistence type="inferred from homology"/>